<protein>
    <submittedName>
        <fullName evidence="10">ABC transporter ATP-binding protein/permease</fullName>
    </submittedName>
</protein>
<keyword evidence="3" id="KW-0547">Nucleotide-binding</keyword>
<organism evidence="10 11">
    <name type="scientific">Granulicatella seriolae</name>
    <dbReference type="NCBI Taxonomy" id="2967226"/>
    <lineage>
        <taxon>Bacteria</taxon>
        <taxon>Bacillati</taxon>
        <taxon>Bacillota</taxon>
        <taxon>Bacilli</taxon>
        <taxon>Lactobacillales</taxon>
        <taxon>Carnobacteriaceae</taxon>
        <taxon>Granulicatella</taxon>
    </lineage>
</organism>
<dbReference type="GO" id="GO:0005524">
    <property type="term" value="F:ATP binding"/>
    <property type="evidence" value="ECO:0007669"/>
    <property type="project" value="UniProtKB-KW"/>
</dbReference>
<comment type="caution">
    <text evidence="10">The sequence shown here is derived from an EMBL/GenBank/DDBJ whole genome shotgun (WGS) entry which is preliminary data.</text>
</comment>
<dbReference type="InterPro" id="IPR039421">
    <property type="entry name" value="Type_1_exporter"/>
</dbReference>
<evidence type="ECO:0000256" key="4">
    <source>
        <dbReference type="ARBA" id="ARBA00022840"/>
    </source>
</evidence>
<gene>
    <name evidence="10" type="ORF">NPA36_02700</name>
</gene>
<reference evidence="10" key="3">
    <citation type="journal article" date="2023" name="Microbiol. Resour. Announc.">
        <title>Draft Genome Sequence of Granulicatella sp. Strain S8, Isolated from a Marine Fish, Seriola quinqueradiata.</title>
        <authorList>
            <person name="Lee M."/>
            <person name="Farooq A."/>
            <person name="Jeong J.B."/>
            <person name="Jung M.Y."/>
        </authorList>
    </citation>
    <scope>NUCLEOTIDE SEQUENCE</scope>
    <source>
        <strain evidence="10">S8</strain>
    </source>
</reference>
<dbReference type="InterPro" id="IPR027417">
    <property type="entry name" value="P-loop_NTPase"/>
</dbReference>
<dbReference type="SUPFAM" id="SSF52540">
    <property type="entry name" value="P-loop containing nucleoside triphosphate hydrolases"/>
    <property type="match status" value="1"/>
</dbReference>
<dbReference type="PANTHER" id="PTHR43394:SF1">
    <property type="entry name" value="ATP-BINDING CASSETTE SUB-FAMILY B MEMBER 10, MITOCHONDRIAL"/>
    <property type="match status" value="1"/>
</dbReference>
<evidence type="ECO:0000256" key="7">
    <source>
        <dbReference type="SAM" id="Phobius"/>
    </source>
</evidence>
<reference evidence="10" key="1">
    <citation type="submission" date="2022-07" db="EMBL/GenBank/DDBJ databases">
        <authorList>
            <person name="Jung M.-Y."/>
            <person name="Lee M."/>
        </authorList>
    </citation>
    <scope>NUCLEOTIDE SEQUENCE</scope>
    <source>
        <strain evidence="10">S8</strain>
    </source>
</reference>
<dbReference type="PROSITE" id="PS50893">
    <property type="entry name" value="ABC_TRANSPORTER_2"/>
    <property type="match status" value="1"/>
</dbReference>
<evidence type="ECO:0000313" key="11">
    <source>
        <dbReference type="Proteomes" id="UP001059480"/>
    </source>
</evidence>
<reference evidence="10" key="2">
    <citation type="journal article" date="2023" name="Curr. Microbiol.">
        <title>Granulicatella seriolae sp. nov., a Novel Facultative Anaerobe Isolated from Yellowtail Marine Fish.</title>
        <authorList>
            <person name="Lee M."/>
            <person name="Choi Y.J."/>
            <person name="Farooq A."/>
            <person name="Jeong J.B."/>
            <person name="Jung M.Y."/>
        </authorList>
    </citation>
    <scope>NUCLEOTIDE SEQUENCE</scope>
    <source>
        <strain evidence="10">S8</strain>
    </source>
</reference>
<dbReference type="Gene3D" id="3.40.50.300">
    <property type="entry name" value="P-loop containing nucleotide triphosphate hydrolases"/>
    <property type="match status" value="1"/>
</dbReference>
<accession>A0ABT1WMX8</accession>
<dbReference type="InterPro" id="IPR011527">
    <property type="entry name" value="ABC1_TM_dom"/>
</dbReference>
<feature type="transmembrane region" description="Helical" evidence="7">
    <location>
        <begin position="134"/>
        <end position="150"/>
    </location>
</feature>
<dbReference type="Gene3D" id="1.20.1560.10">
    <property type="entry name" value="ABC transporter type 1, transmembrane domain"/>
    <property type="match status" value="1"/>
</dbReference>
<keyword evidence="4 10" id="KW-0067">ATP-binding</keyword>
<evidence type="ECO:0000259" key="8">
    <source>
        <dbReference type="PROSITE" id="PS50893"/>
    </source>
</evidence>
<keyword evidence="6 7" id="KW-0472">Membrane</keyword>
<dbReference type="Pfam" id="PF00005">
    <property type="entry name" value="ABC_tran"/>
    <property type="match status" value="1"/>
</dbReference>
<evidence type="ECO:0000313" key="10">
    <source>
        <dbReference type="EMBL" id="MCQ9209450.1"/>
    </source>
</evidence>
<feature type="transmembrane region" description="Helical" evidence="7">
    <location>
        <begin position="20"/>
        <end position="41"/>
    </location>
</feature>
<dbReference type="Pfam" id="PF00664">
    <property type="entry name" value="ABC_membrane"/>
    <property type="match status" value="1"/>
</dbReference>
<sequence length="576" mass="65084">MLKKFIHYYKPYRKLFLIDFGCAVIVALLELAFPLIVNYIIDSILPHEDFPMIILLALGLLLLYLLTMGLNYIVVTLGHRLGINIETDMRRDLFQHIQKQSFSYFDNVKTGELMSRLSGDLFDISELAHHGPEEVFIAIMTLLGSFLLMYQMQPALAIATVILVPLLAIALIFFNRRMSQINKNIYKGLANYSSGLENVLSGMRVVQAFANEEHENRLFEDLIQEYRSNKLDFYNTMGTSSSFNYVMMRLINLFTLVLGAYFTIKGQMTAGELVAYILLANVFVRPIERMNAMIELYPKGFAGFQRFLEIMRQESSIVDGADAVEAPNFQGNITYQDVSFGYEDGRPVLEHINLSIQAGQTVAFVGPSGVGKSTLVNLLPRFYEANVGAILIDGVDIRKYTLQSLRQEIGVVQQDVFLFNGTIRENVLYGRLDATDEEVDLAIERAKLKEVINDLPDGVDTYIGQRGVKLSGGQKQRLSIARIFLKNPSILILDEATSALDTQTERFIQQSLDDLAQGRTSLIIAHRLATIQHADRIIVVTENGILEDGSHQELMANQGLYYDLYQAQFNQKEMID</sequence>
<evidence type="ECO:0000256" key="5">
    <source>
        <dbReference type="ARBA" id="ARBA00022989"/>
    </source>
</evidence>
<dbReference type="InterPro" id="IPR003439">
    <property type="entry name" value="ABC_transporter-like_ATP-bd"/>
</dbReference>
<dbReference type="Proteomes" id="UP001059480">
    <property type="component" value="Unassembled WGS sequence"/>
</dbReference>
<proteinExistence type="predicted"/>
<keyword evidence="11" id="KW-1185">Reference proteome</keyword>
<dbReference type="SMART" id="SM00382">
    <property type="entry name" value="AAA"/>
    <property type="match status" value="1"/>
</dbReference>
<dbReference type="InterPro" id="IPR036640">
    <property type="entry name" value="ABC1_TM_sf"/>
</dbReference>
<keyword evidence="2 7" id="KW-0812">Transmembrane</keyword>
<dbReference type="RefSeq" id="WP_256944565.1">
    <property type="nucleotide sequence ID" value="NZ_JANHNZ010000002.1"/>
</dbReference>
<feature type="domain" description="ABC transmembrane type-1" evidence="9">
    <location>
        <begin position="17"/>
        <end position="299"/>
    </location>
</feature>
<dbReference type="SUPFAM" id="SSF90123">
    <property type="entry name" value="ABC transporter transmembrane region"/>
    <property type="match status" value="1"/>
</dbReference>
<feature type="transmembrane region" description="Helical" evidence="7">
    <location>
        <begin position="246"/>
        <end position="264"/>
    </location>
</feature>
<evidence type="ECO:0000256" key="3">
    <source>
        <dbReference type="ARBA" id="ARBA00022741"/>
    </source>
</evidence>
<name>A0ABT1WMX8_9LACT</name>
<dbReference type="PROSITE" id="PS50929">
    <property type="entry name" value="ABC_TM1F"/>
    <property type="match status" value="1"/>
</dbReference>
<comment type="subcellular location">
    <subcellularLocation>
        <location evidence="1">Cell membrane</location>
        <topology evidence="1">Multi-pass membrane protein</topology>
    </subcellularLocation>
</comment>
<keyword evidence="5 7" id="KW-1133">Transmembrane helix</keyword>
<evidence type="ECO:0000259" key="9">
    <source>
        <dbReference type="PROSITE" id="PS50929"/>
    </source>
</evidence>
<evidence type="ECO:0000256" key="1">
    <source>
        <dbReference type="ARBA" id="ARBA00004651"/>
    </source>
</evidence>
<dbReference type="PANTHER" id="PTHR43394">
    <property type="entry name" value="ATP-DEPENDENT PERMEASE MDL1, MITOCHONDRIAL"/>
    <property type="match status" value="1"/>
</dbReference>
<dbReference type="PROSITE" id="PS00211">
    <property type="entry name" value="ABC_TRANSPORTER_1"/>
    <property type="match status" value="1"/>
</dbReference>
<dbReference type="InterPro" id="IPR017871">
    <property type="entry name" value="ABC_transporter-like_CS"/>
</dbReference>
<evidence type="ECO:0000256" key="6">
    <source>
        <dbReference type="ARBA" id="ARBA00023136"/>
    </source>
</evidence>
<feature type="transmembrane region" description="Helical" evidence="7">
    <location>
        <begin position="53"/>
        <end position="75"/>
    </location>
</feature>
<evidence type="ECO:0000256" key="2">
    <source>
        <dbReference type="ARBA" id="ARBA00022692"/>
    </source>
</evidence>
<feature type="domain" description="ABC transporter" evidence="8">
    <location>
        <begin position="333"/>
        <end position="567"/>
    </location>
</feature>
<dbReference type="EMBL" id="JANHNZ010000002">
    <property type="protein sequence ID" value="MCQ9209450.1"/>
    <property type="molecule type" value="Genomic_DNA"/>
</dbReference>
<dbReference type="CDD" id="cd18549">
    <property type="entry name" value="ABC_6TM_YwjA_like"/>
    <property type="match status" value="1"/>
</dbReference>
<dbReference type="InterPro" id="IPR003593">
    <property type="entry name" value="AAA+_ATPase"/>
</dbReference>
<feature type="transmembrane region" description="Helical" evidence="7">
    <location>
        <begin position="156"/>
        <end position="174"/>
    </location>
</feature>